<organism evidence="6">
    <name type="scientific">Swinepox virus</name>
    <name type="common">SWPV</name>
    <dbReference type="NCBI Taxonomy" id="10276"/>
    <lineage>
        <taxon>Viruses</taxon>
        <taxon>Varidnaviria</taxon>
        <taxon>Bamfordvirae</taxon>
        <taxon>Nucleocytoviricota</taxon>
        <taxon>Pokkesviricetes</taxon>
        <taxon>Chitovirales</taxon>
        <taxon>Poxviridae</taxon>
        <taxon>Chordopoxvirinae</taxon>
        <taxon>Suipoxvirus</taxon>
        <taxon>Suipoxvirus swinepox</taxon>
    </lineage>
</organism>
<evidence type="ECO:0000313" key="6">
    <source>
        <dbReference type="EMBL" id="QQG31574.1"/>
    </source>
</evidence>
<accession>A0A881SY45</accession>
<dbReference type="InterPro" id="IPR003301">
    <property type="entry name" value="Vaccinia_D10_decapping"/>
</dbReference>
<comment type="cofactor">
    <cofactor evidence="1">
        <name>Mg(2+)</name>
        <dbReference type="ChEBI" id="CHEBI:18420"/>
    </cofactor>
</comment>
<dbReference type="Proteomes" id="UP000671927">
    <property type="component" value="Segment"/>
</dbReference>
<evidence type="ECO:0000259" key="5">
    <source>
        <dbReference type="Pfam" id="PF08476"/>
    </source>
</evidence>
<dbReference type="InterPro" id="IPR020084">
    <property type="entry name" value="NUDIX_hydrolase_CS"/>
</dbReference>
<dbReference type="Pfam" id="PF08476">
    <property type="entry name" value="VD10_N"/>
    <property type="match status" value="1"/>
</dbReference>
<dbReference type="PRINTS" id="PR01364">
    <property type="entry name" value="VD10PROTEIN"/>
</dbReference>
<evidence type="ECO:0000256" key="4">
    <source>
        <dbReference type="ARBA" id="ARBA00023211"/>
    </source>
</evidence>
<dbReference type="Gene3D" id="3.90.79.10">
    <property type="entry name" value="Nucleoside Triphosphate Pyrophosphohydrolase"/>
    <property type="match status" value="1"/>
</dbReference>
<dbReference type="SUPFAM" id="SSF55811">
    <property type="entry name" value="Nudix"/>
    <property type="match status" value="1"/>
</dbReference>
<dbReference type="InterPro" id="IPR015797">
    <property type="entry name" value="NUDIX_hydrolase-like_dom_sf"/>
</dbReference>
<keyword evidence="2" id="KW-0479">Metal-binding</keyword>
<name>A0A881SY45_SWPV</name>
<reference evidence="6" key="1">
    <citation type="journal article" date="2021" name="Arch. Virol.">
        <title>First complete genome characterization of swinepox virus directly from a clinical sample indicates divergence of a Eurasian-lineage virus.</title>
        <authorList>
            <person name="Aasdev A."/>
            <person name="Mishra A."/>
            <person name="Bora D.P."/>
            <person name="Kurkure N.V."/>
            <person name="Barman N.N."/>
            <person name="Raut A.A."/>
        </authorList>
    </citation>
    <scope>NUCLEOTIDE SEQUENCE</scope>
    <source>
        <strain evidence="6">SwPV/India-Assam/16</strain>
    </source>
</reference>
<proteinExistence type="predicted"/>
<feature type="domain" description="Vaccinia virus D10 N-terminal" evidence="5">
    <location>
        <begin position="4"/>
        <end position="45"/>
    </location>
</feature>
<keyword evidence="3" id="KW-0460">Magnesium</keyword>
<evidence type="ECO:0000256" key="3">
    <source>
        <dbReference type="ARBA" id="ARBA00022842"/>
    </source>
</evidence>
<protein>
    <submittedName>
        <fullName evidence="6">MutT motif protein</fullName>
    </submittedName>
</protein>
<evidence type="ECO:0000256" key="2">
    <source>
        <dbReference type="ARBA" id="ARBA00022723"/>
    </source>
</evidence>
<dbReference type="GO" id="GO:0016791">
    <property type="term" value="F:phosphatase activity"/>
    <property type="evidence" value="ECO:0007669"/>
    <property type="project" value="InterPro"/>
</dbReference>
<dbReference type="PROSITE" id="PS00893">
    <property type="entry name" value="NUDIX_BOX"/>
    <property type="match status" value="1"/>
</dbReference>
<sequence>MTEIFYSKNFSYINNNNTKLTKTYIWSDDIQRIRATGFIYQCLLYINRISICALILTSDNKYIACYRKHSFLYTEIIRSRNVFRKKRLFMKYAKYLRKKERQYLLNELNIDNSLTNETNDHRNIIFPGGQPKIGEDFFLCLAREIKEEINIDTKNISIDYRFFIHMFIDDLLIDRVYETILFLGKTDLSSDDILNNFLSNREITSIVFLDTFDEGIHGDIIRFVLSISKLKCLEKKENNIQL</sequence>
<gene>
    <name evidence="6" type="primary">SwPV083</name>
</gene>
<dbReference type="InterPro" id="IPR013683">
    <property type="entry name" value="Vaccinia_D10_N"/>
</dbReference>
<dbReference type="GO" id="GO:0046872">
    <property type="term" value="F:metal ion binding"/>
    <property type="evidence" value="ECO:0007669"/>
    <property type="project" value="UniProtKB-KW"/>
</dbReference>
<dbReference type="EMBL" id="MW036632">
    <property type="protein sequence ID" value="QQG31574.1"/>
    <property type="molecule type" value="Genomic_DNA"/>
</dbReference>
<keyword evidence="4" id="KW-0464">Manganese</keyword>
<evidence type="ECO:0000256" key="1">
    <source>
        <dbReference type="ARBA" id="ARBA00001946"/>
    </source>
</evidence>
<organismHost>
    <name type="scientific">Sus scrofa</name>
    <name type="common">Pig</name>
    <dbReference type="NCBI Taxonomy" id="9823"/>
</organismHost>